<keyword evidence="11" id="KW-1185">Reference proteome</keyword>
<feature type="compositionally biased region" description="Basic residues" evidence="8">
    <location>
        <begin position="291"/>
        <end position="305"/>
    </location>
</feature>
<dbReference type="eggNOG" id="COG1132">
    <property type="taxonomic scope" value="Bacteria"/>
</dbReference>
<keyword evidence="5" id="KW-0067">ATP-binding</keyword>
<dbReference type="InterPro" id="IPR003593">
    <property type="entry name" value="AAA+_ATPase"/>
</dbReference>
<evidence type="ECO:0000256" key="6">
    <source>
        <dbReference type="ARBA" id="ARBA00022989"/>
    </source>
</evidence>
<keyword evidence="3" id="KW-0812">Transmembrane</keyword>
<dbReference type="Gene3D" id="1.20.1560.10">
    <property type="entry name" value="ABC transporter type 1, transmembrane domain"/>
    <property type="match status" value="1"/>
</dbReference>
<dbReference type="PANTHER" id="PTHR24221">
    <property type="entry name" value="ATP-BINDING CASSETTE SUB-FAMILY B"/>
    <property type="match status" value="1"/>
</dbReference>
<proteinExistence type="predicted"/>
<protein>
    <submittedName>
        <fullName evidence="10">ABC transporter</fullName>
    </submittedName>
</protein>
<dbReference type="HOGENOM" id="CLU_000604_1_9_9"/>
<feature type="region of interest" description="Disordered" evidence="8">
    <location>
        <begin position="284"/>
        <end position="305"/>
    </location>
</feature>
<dbReference type="InterPro" id="IPR039421">
    <property type="entry name" value="Type_1_exporter"/>
</dbReference>
<evidence type="ECO:0000259" key="9">
    <source>
        <dbReference type="PROSITE" id="PS50893"/>
    </source>
</evidence>
<name>G4Q554_ACIIR</name>
<dbReference type="GO" id="GO:0034040">
    <property type="term" value="F:ATPase-coupled lipid transmembrane transporter activity"/>
    <property type="evidence" value="ECO:0007669"/>
    <property type="project" value="TreeGrafter"/>
</dbReference>
<dbReference type="GO" id="GO:0005524">
    <property type="term" value="F:ATP binding"/>
    <property type="evidence" value="ECO:0007669"/>
    <property type="project" value="UniProtKB-KW"/>
</dbReference>
<evidence type="ECO:0000313" key="11">
    <source>
        <dbReference type="Proteomes" id="UP000007093"/>
    </source>
</evidence>
<comment type="subcellular location">
    <subcellularLocation>
        <location evidence="1">Cell membrane</location>
        <topology evidence="1">Multi-pass membrane protein</topology>
    </subcellularLocation>
</comment>
<accession>G4Q554</accession>
<dbReference type="InterPro" id="IPR017871">
    <property type="entry name" value="ABC_transporter-like_CS"/>
</dbReference>
<dbReference type="PANTHER" id="PTHR24221:SF654">
    <property type="entry name" value="ATP-BINDING CASSETTE SUB-FAMILY B MEMBER 6"/>
    <property type="match status" value="1"/>
</dbReference>
<evidence type="ECO:0000256" key="5">
    <source>
        <dbReference type="ARBA" id="ARBA00022840"/>
    </source>
</evidence>
<dbReference type="InterPro" id="IPR036640">
    <property type="entry name" value="ABC1_TM_sf"/>
</dbReference>
<organism evidence="10 11">
    <name type="scientific">Acidaminococcus intestini (strain RyC-MR95)</name>
    <dbReference type="NCBI Taxonomy" id="568816"/>
    <lineage>
        <taxon>Bacteria</taxon>
        <taxon>Bacillati</taxon>
        <taxon>Bacillota</taxon>
        <taxon>Negativicutes</taxon>
        <taxon>Acidaminococcales</taxon>
        <taxon>Acidaminococcaceae</taxon>
        <taxon>Acidaminococcus</taxon>
    </lineage>
</organism>
<sequence length="305" mass="34483">MFIKPAMKLVFFVEAYQKSMAGFRRFYELIRVEEESGKNLPPLEAPHGTIEFRHVSFHYKGLPDVLHDLSFTIRKGETIAFVGETGSGKTTLLSLLLRFYDPTKGHIYLDGKDVADYSRDSIRKAIAFVSQDVFLFSGTIAENIAYGNLFAGMEAVQKAAERAHAASFIGRFPQSYDTAVGQRGVRLSGGQRQRIALARAFLRASPILILDEATSALDNVTEAQVQRAMESLQRGRTTLIVAHRLSTIRHADRIFVMKRGRIAEEGTLENLIEKKGLFWKLWTKEQNQPQPKRRNRSRQHLGKKG</sequence>
<evidence type="ECO:0000256" key="8">
    <source>
        <dbReference type="SAM" id="MobiDB-lite"/>
    </source>
</evidence>
<dbReference type="FunFam" id="3.40.50.300:FF:000287">
    <property type="entry name" value="Multidrug ABC transporter ATP-binding protein"/>
    <property type="match status" value="1"/>
</dbReference>
<dbReference type="GO" id="GO:0016887">
    <property type="term" value="F:ATP hydrolysis activity"/>
    <property type="evidence" value="ECO:0007669"/>
    <property type="project" value="InterPro"/>
</dbReference>
<dbReference type="AlphaFoldDB" id="G4Q554"/>
<dbReference type="PROSITE" id="PS50893">
    <property type="entry name" value="ABC_TRANSPORTER_2"/>
    <property type="match status" value="1"/>
</dbReference>
<dbReference type="InterPro" id="IPR003439">
    <property type="entry name" value="ABC_transporter-like_ATP-bd"/>
</dbReference>
<keyword evidence="6" id="KW-1133">Transmembrane helix</keyword>
<gene>
    <name evidence="10" type="ordered locus">Acin_0804</name>
</gene>
<dbReference type="InterPro" id="IPR027417">
    <property type="entry name" value="P-loop_NTPase"/>
</dbReference>
<evidence type="ECO:0000256" key="2">
    <source>
        <dbReference type="ARBA" id="ARBA00022448"/>
    </source>
</evidence>
<dbReference type="EMBL" id="CP003058">
    <property type="protein sequence ID" value="AEQ22036.1"/>
    <property type="molecule type" value="Genomic_DNA"/>
</dbReference>
<dbReference type="Proteomes" id="UP000007093">
    <property type="component" value="Chromosome"/>
</dbReference>
<keyword evidence="2" id="KW-0813">Transport</keyword>
<evidence type="ECO:0000256" key="1">
    <source>
        <dbReference type="ARBA" id="ARBA00004651"/>
    </source>
</evidence>
<dbReference type="SMART" id="SM00382">
    <property type="entry name" value="AAA"/>
    <property type="match status" value="1"/>
</dbReference>
<feature type="domain" description="ABC transporter" evidence="9">
    <location>
        <begin position="50"/>
        <end position="284"/>
    </location>
</feature>
<dbReference type="SUPFAM" id="SSF52540">
    <property type="entry name" value="P-loop containing nucleoside triphosphate hydrolases"/>
    <property type="match status" value="1"/>
</dbReference>
<evidence type="ECO:0000256" key="4">
    <source>
        <dbReference type="ARBA" id="ARBA00022741"/>
    </source>
</evidence>
<evidence type="ECO:0000256" key="7">
    <source>
        <dbReference type="ARBA" id="ARBA00023136"/>
    </source>
</evidence>
<dbReference type="PROSITE" id="PS00211">
    <property type="entry name" value="ABC_TRANSPORTER_1"/>
    <property type="match status" value="1"/>
</dbReference>
<evidence type="ECO:0000256" key="3">
    <source>
        <dbReference type="ARBA" id="ARBA00022692"/>
    </source>
</evidence>
<reference evidence="10 11" key="1">
    <citation type="journal article" date="2011" name="J. Bacteriol.">
        <title>Complete genome sequence of Acidaminococcus intestini RYC-MR95, a Gram-negative bacterium from the phylum Firmicutes.</title>
        <authorList>
            <person name="D'Auria G."/>
            <person name="Galan J.C."/>
            <person name="Rodriguez-Alcayna M."/>
            <person name="Moya A."/>
            <person name="Baquero F."/>
            <person name="Latorre A."/>
        </authorList>
    </citation>
    <scope>NUCLEOTIDE SEQUENCE [LARGE SCALE GENOMIC DNA]</scope>
    <source>
        <strain evidence="10 11">RyC-MR95</strain>
    </source>
</reference>
<keyword evidence="4" id="KW-0547">Nucleotide-binding</keyword>
<keyword evidence="7" id="KW-0472">Membrane</keyword>
<dbReference type="GO" id="GO:0005886">
    <property type="term" value="C:plasma membrane"/>
    <property type="evidence" value="ECO:0007669"/>
    <property type="project" value="UniProtKB-SubCell"/>
</dbReference>
<dbReference type="STRING" id="568816.Acin_0804"/>
<dbReference type="RefSeq" id="WP_014128312.1">
    <property type="nucleotide sequence ID" value="NC_016077.1"/>
</dbReference>
<dbReference type="InParanoid" id="G4Q554"/>
<dbReference type="KEGG" id="ain:Acin_0804"/>
<dbReference type="PATRIC" id="fig|568816.4.peg.778"/>
<dbReference type="Gene3D" id="3.40.50.300">
    <property type="entry name" value="P-loop containing nucleotide triphosphate hydrolases"/>
    <property type="match status" value="1"/>
</dbReference>
<dbReference type="Pfam" id="PF00005">
    <property type="entry name" value="ABC_tran"/>
    <property type="match status" value="1"/>
</dbReference>
<evidence type="ECO:0000313" key="10">
    <source>
        <dbReference type="EMBL" id="AEQ22036.1"/>
    </source>
</evidence>